<keyword evidence="11 15" id="KW-0234">DNA repair</keyword>
<dbReference type="GO" id="GO:0003677">
    <property type="term" value="F:DNA binding"/>
    <property type="evidence" value="ECO:0007669"/>
    <property type="project" value="UniProtKB-UniRule"/>
</dbReference>
<evidence type="ECO:0000256" key="6">
    <source>
        <dbReference type="ARBA" id="ARBA00022806"/>
    </source>
</evidence>
<comment type="subunit">
    <text evidence="15">Heterotrimer of RecB, RecC and RecD. All subunits contribute to DNA-binding. Interacts with RecA.</text>
</comment>
<dbReference type="GO" id="GO:0005524">
    <property type="term" value="F:ATP binding"/>
    <property type="evidence" value="ECO:0007669"/>
    <property type="project" value="UniProtKB-UniRule"/>
</dbReference>
<evidence type="ECO:0000256" key="14">
    <source>
        <dbReference type="ARBA" id="ARBA00048988"/>
    </source>
</evidence>
<dbReference type="Proteomes" id="UP001138997">
    <property type="component" value="Unassembled WGS sequence"/>
</dbReference>
<evidence type="ECO:0000256" key="8">
    <source>
        <dbReference type="ARBA" id="ARBA00022840"/>
    </source>
</evidence>
<name>A0A9X1NFR0_9ACTN</name>
<dbReference type="AlphaFoldDB" id="A0A9X1NFR0"/>
<comment type="catalytic activity">
    <reaction evidence="15">
        <text>Exonucleolytic cleavage (in the presence of ATP) in either 5'- to 3'- or 3'- to 5'-direction to yield 5'-phosphooligonucleotides.</text>
        <dbReference type="EC" id="3.1.11.5"/>
    </reaction>
</comment>
<evidence type="ECO:0000256" key="11">
    <source>
        <dbReference type="ARBA" id="ARBA00023204"/>
    </source>
</evidence>
<feature type="binding site" evidence="15">
    <location>
        <position position="1015"/>
    </location>
    <ligand>
        <name>Mg(2+)</name>
        <dbReference type="ChEBI" id="CHEBI:18420"/>
    </ligand>
</feature>
<feature type="active site" description="For nuclease activity" evidence="15">
    <location>
        <position position="1015"/>
    </location>
</feature>
<evidence type="ECO:0000256" key="10">
    <source>
        <dbReference type="ARBA" id="ARBA00023125"/>
    </source>
</evidence>
<dbReference type="CDD" id="cd22352">
    <property type="entry name" value="RecB_C-like"/>
    <property type="match status" value="1"/>
</dbReference>
<comment type="caution">
    <text evidence="20">The sequence shown here is derived from an EMBL/GenBank/DDBJ whole genome shotgun (WGS) entry which is preliminary data.</text>
</comment>
<evidence type="ECO:0000256" key="5">
    <source>
        <dbReference type="ARBA" id="ARBA00022801"/>
    </source>
</evidence>
<keyword evidence="5 15" id="KW-0378">Hydrolase</keyword>
<dbReference type="RefSeq" id="WP_231442754.1">
    <property type="nucleotide sequence ID" value="NZ_JAJOMB010000008.1"/>
</dbReference>
<keyword evidence="12 15" id="KW-0413">Isomerase</keyword>
<evidence type="ECO:0000256" key="12">
    <source>
        <dbReference type="ARBA" id="ARBA00023235"/>
    </source>
</evidence>
<feature type="compositionally biased region" description="Polar residues" evidence="17">
    <location>
        <begin position="815"/>
        <end position="827"/>
    </location>
</feature>
<dbReference type="PANTHER" id="PTHR11070:SF23">
    <property type="entry name" value="RECBCD ENZYME SUBUNIT RECB"/>
    <property type="match status" value="1"/>
</dbReference>
<dbReference type="GO" id="GO:0009338">
    <property type="term" value="C:exodeoxyribonuclease V complex"/>
    <property type="evidence" value="ECO:0007669"/>
    <property type="project" value="TreeGrafter"/>
</dbReference>
<dbReference type="EMBL" id="JAJOMB010000008">
    <property type="protein sequence ID" value="MCD5312486.1"/>
    <property type="molecule type" value="Genomic_DNA"/>
</dbReference>
<dbReference type="Pfam" id="PF13361">
    <property type="entry name" value="UvrD_C"/>
    <property type="match status" value="1"/>
</dbReference>
<dbReference type="InterPro" id="IPR027417">
    <property type="entry name" value="P-loop_NTPase"/>
</dbReference>
<comment type="miscellaneous">
    <text evidence="15">In the RecBCD complex, RecB has a slow 3'-5' helicase, an exonuclease activity and loads RecA onto ssDNA, RecD has a fast 5'-3' helicase activity, while RecC stimulates the ATPase and processivity of the RecB helicase and contributes to recognition of the Chi site.</text>
</comment>
<comment type="domain">
    <text evidence="15">The N-terminal DNA-binding domain is a ssDNA-dependent ATPase and has ATP-dependent 3'-5' helicase function. This domain interacts with RecC.</text>
</comment>
<evidence type="ECO:0000259" key="19">
    <source>
        <dbReference type="PROSITE" id="PS51217"/>
    </source>
</evidence>
<evidence type="ECO:0000256" key="3">
    <source>
        <dbReference type="ARBA" id="ARBA00022741"/>
    </source>
</evidence>
<organism evidence="20 21">
    <name type="scientific">Kineosporia babensis</name>
    <dbReference type="NCBI Taxonomy" id="499548"/>
    <lineage>
        <taxon>Bacteria</taxon>
        <taxon>Bacillati</taxon>
        <taxon>Actinomycetota</taxon>
        <taxon>Actinomycetes</taxon>
        <taxon>Kineosporiales</taxon>
        <taxon>Kineosporiaceae</taxon>
        <taxon>Kineosporia</taxon>
    </lineage>
</organism>
<dbReference type="InterPro" id="IPR004586">
    <property type="entry name" value="RecB"/>
</dbReference>
<comment type="cofactor">
    <cofactor evidence="15">
        <name>Mg(2+)</name>
        <dbReference type="ChEBI" id="CHEBI:18420"/>
    </cofactor>
    <text evidence="15">Binds 1 Mg(2+) ion per subunit.</text>
</comment>
<dbReference type="SUPFAM" id="SSF52540">
    <property type="entry name" value="P-loop containing nucleoside triphosphate hydrolases"/>
    <property type="match status" value="1"/>
</dbReference>
<dbReference type="PANTHER" id="PTHR11070">
    <property type="entry name" value="UVRD / RECB / PCRA DNA HELICASE FAMILY MEMBER"/>
    <property type="match status" value="1"/>
</dbReference>
<dbReference type="Gene3D" id="3.90.320.10">
    <property type="match status" value="1"/>
</dbReference>
<feature type="region of interest" description="DNA-binding and helicase activity, interacts with RecC" evidence="15">
    <location>
        <begin position="1"/>
        <end position="777"/>
    </location>
</feature>
<comment type="catalytic activity">
    <reaction evidence="14 15">
        <text>ATP + H2O = ADP + phosphate + H(+)</text>
        <dbReference type="Rhea" id="RHEA:13065"/>
        <dbReference type="ChEBI" id="CHEBI:15377"/>
        <dbReference type="ChEBI" id="CHEBI:15378"/>
        <dbReference type="ChEBI" id="CHEBI:30616"/>
        <dbReference type="ChEBI" id="CHEBI:43474"/>
        <dbReference type="ChEBI" id="CHEBI:456216"/>
        <dbReference type="EC" id="5.6.2.4"/>
    </reaction>
</comment>
<feature type="binding site" evidence="15">
    <location>
        <position position="998"/>
    </location>
    <ligand>
        <name>Mg(2+)</name>
        <dbReference type="ChEBI" id="CHEBI:18420"/>
    </ligand>
</feature>
<comment type="domain">
    <text evidence="15">The C-terminal domain has nuclease activity and interacts with RecD. It interacts with RecA, facilitating its loading onto ssDNA.</text>
</comment>
<evidence type="ECO:0000256" key="9">
    <source>
        <dbReference type="ARBA" id="ARBA00022842"/>
    </source>
</evidence>
<feature type="binding site" evidence="15">
    <location>
        <position position="874"/>
    </location>
    <ligand>
        <name>Mg(2+)</name>
        <dbReference type="ChEBI" id="CHEBI:18420"/>
    </ligand>
</feature>
<keyword evidence="8 15" id="KW-0067">ATP-binding</keyword>
<dbReference type="PROSITE" id="PS51198">
    <property type="entry name" value="UVRD_HELICASE_ATP_BIND"/>
    <property type="match status" value="1"/>
</dbReference>
<dbReference type="PROSITE" id="PS51217">
    <property type="entry name" value="UVRD_HELICASE_CTER"/>
    <property type="match status" value="1"/>
</dbReference>
<reference evidence="20" key="1">
    <citation type="submission" date="2021-11" db="EMBL/GenBank/DDBJ databases">
        <title>Streptomyces corallinus and Kineosporia corallina sp. nov., two new coral-derived marine actinobacteria.</title>
        <authorList>
            <person name="Buangrab K."/>
            <person name="Sutthacheep M."/>
            <person name="Yeemin T."/>
            <person name="Harunari E."/>
            <person name="Igarashi Y."/>
            <person name="Sripreechasak P."/>
            <person name="Kanchanasin P."/>
            <person name="Tanasupawat S."/>
            <person name="Phongsopitanun W."/>
        </authorList>
    </citation>
    <scope>NUCLEOTIDE SEQUENCE</scope>
    <source>
        <strain evidence="20">JCM 31032</strain>
    </source>
</reference>
<proteinExistence type="inferred from homology"/>
<comment type="catalytic activity">
    <reaction evidence="13 15">
        <text>Couples ATP hydrolysis with the unwinding of duplex DNA by translocating in the 3'-5' direction.</text>
        <dbReference type="EC" id="5.6.2.4"/>
    </reaction>
</comment>
<keyword evidence="9 15" id="KW-0460">Magnesium</keyword>
<dbReference type="InterPro" id="IPR038726">
    <property type="entry name" value="PDDEXK_AddAB-type"/>
</dbReference>
<feature type="domain" description="UvrD-like helicase ATP-binding" evidence="18">
    <location>
        <begin position="11"/>
        <end position="343"/>
    </location>
</feature>
<gene>
    <name evidence="15" type="primary">recB</name>
    <name evidence="20" type="ORF">LR394_16380</name>
</gene>
<evidence type="ECO:0000256" key="4">
    <source>
        <dbReference type="ARBA" id="ARBA00022763"/>
    </source>
</evidence>
<evidence type="ECO:0000313" key="20">
    <source>
        <dbReference type="EMBL" id="MCD5312486.1"/>
    </source>
</evidence>
<feature type="domain" description="UvrD-like helicase C-terminal" evidence="19">
    <location>
        <begin position="375"/>
        <end position="641"/>
    </location>
</feature>
<sequence>MSVMPGQSAFRRQSPFDLLGELPEETTTMLEASAGTGKTFTIAALVTRYVAEGLANMNQLLVVSFSRESTRELRERVRERLVSARDGLALADPAMIDPRDEVLVHLANAADEGQRRRRLERLEIALAAFDAATVTTIHGFCQQVLTTLGTNGDHDPDTVLVEDIGDLVREVADDLYLRKWGHLGSEKPDLSQAEFHRLALDAVAEMAELVPDPSVGGRPGLRAKIAQVVRGEVERRKRRLGVFSYDDMLTRLAATLSHDQSGPAACRRLRERYRFVLVDEFQDTDPVQWDIIRRPFHGHSTLILIGDPKQAIYGFRGADVQAYLNAFESAETVRTLPTSYRSDAGLLRGLDTMFRGAALGDERIRVQPVGAVHTGRMVAVEGTQAPVRLRVLPRDAVASTEKSDLPQAPLARAVIQKDLVAEVVRMLSGAARLRPRDSSPERELRPGDIAVLVRANYQAQDISAALVAAGVPAVVTGRTSVFSTEAAQAWLLLLEAMEQPHRTTRYRRLALSCFVGHTAADLDQRGEQIDDQLTQLLRGWAHLLTENGVGALFETVALQTDLQQRLLQIPRGERLLTDLRHVTQALQEASDTSRLGLSGLLLWLRHRQEEATGTEGALERSRRLESDAAAVQVMTVHTSKGLEFPVVMLPFAWNQGPLREDVSAVTFHEAGRRMKDVGGEGWKDWRRHLDAGQAEDAAEELRLTYVALTRAQSQLVLWWAPTSFGRFSPLHRILFNPDPEQPVPQSVKMPTDPGALAEFERLANRSEGTLGIEMIQRRSLEKWTQPAPQPVPLSVATLDRELDQDWRRTSYSSLTAAAHEQQGTSEPEVSLKDDEGPEELLPPIEDSGPDESLKAVPSAWNELPAGARFGTLVHEVLELAADAGNEDDLRTTVAARVARSGPAVDVETLVQALIPAVSTPLHLEQLTLKDIDAKDRLSELDFELPLAGGDDPVAQKVLLSDLVPLWRRHCPDQLISYADALADLEAVPLRGYLTGSIDAVLRVHAEQGPRYVVVDYKTNRLGVPDEPVNAWHYRPGAMEEAMIAAHYPLQALLYGVALHRFLRWRQPGYDPARHLGGVRYLFLRGMSGPGVFSADGTAPGVFCWNPPTALIAATSDLLAGKAGNQ</sequence>
<evidence type="ECO:0000256" key="7">
    <source>
        <dbReference type="ARBA" id="ARBA00022839"/>
    </source>
</evidence>
<protein>
    <recommendedName>
        <fullName evidence="15">RecBCD enzyme subunit RecB</fullName>
        <ecNumber evidence="15">3.1.11.5</ecNumber>
        <ecNumber evidence="15">5.6.2.4</ecNumber>
    </recommendedName>
    <alternativeName>
        <fullName evidence="15">DNA 3'-5' helicase subunit RecB</fullName>
    </alternativeName>
    <alternativeName>
        <fullName evidence="15">Exonuclease V subunit RecB</fullName>
        <shortName evidence="15">ExoV subunit RecB</shortName>
    </alternativeName>
    <alternativeName>
        <fullName evidence="15">Helicase/nuclease RecBCD subunit RecB</fullName>
    </alternativeName>
</protein>
<feature type="region of interest" description="Nuclease activity, interacts with RecD and RecA" evidence="15">
    <location>
        <begin position="805"/>
        <end position="1125"/>
    </location>
</feature>
<evidence type="ECO:0000256" key="13">
    <source>
        <dbReference type="ARBA" id="ARBA00034617"/>
    </source>
</evidence>
<comment type="similarity">
    <text evidence="15">Belongs to the helicase family. UvrD subfamily.</text>
</comment>
<dbReference type="HAMAP" id="MF_01485">
    <property type="entry name" value="RecB"/>
    <property type="match status" value="1"/>
</dbReference>
<dbReference type="GO" id="GO:0005829">
    <property type="term" value="C:cytosol"/>
    <property type="evidence" value="ECO:0007669"/>
    <property type="project" value="TreeGrafter"/>
</dbReference>
<keyword evidence="6 15" id="KW-0347">Helicase</keyword>
<dbReference type="Pfam" id="PF12705">
    <property type="entry name" value="PDDEXK_1"/>
    <property type="match status" value="1"/>
</dbReference>
<keyword evidence="1 15" id="KW-0540">Nuclease</keyword>
<dbReference type="InterPro" id="IPR011335">
    <property type="entry name" value="Restrct_endonuc-II-like"/>
</dbReference>
<feature type="binding site" evidence="16">
    <location>
        <begin position="32"/>
        <end position="39"/>
    </location>
    <ligand>
        <name>ATP</name>
        <dbReference type="ChEBI" id="CHEBI:30616"/>
    </ligand>
</feature>
<evidence type="ECO:0000256" key="17">
    <source>
        <dbReference type="SAM" id="MobiDB-lite"/>
    </source>
</evidence>
<keyword evidence="7 15" id="KW-0269">Exonuclease</keyword>
<dbReference type="GO" id="GO:0043138">
    <property type="term" value="F:3'-5' DNA helicase activity"/>
    <property type="evidence" value="ECO:0007669"/>
    <property type="project" value="UniProtKB-UniRule"/>
</dbReference>
<dbReference type="InterPro" id="IPR000212">
    <property type="entry name" value="DNA_helicase_UvrD/REP"/>
</dbReference>
<dbReference type="GO" id="GO:0000724">
    <property type="term" value="P:double-strand break repair via homologous recombination"/>
    <property type="evidence" value="ECO:0007669"/>
    <property type="project" value="UniProtKB-UniRule"/>
</dbReference>
<dbReference type="Pfam" id="PF00580">
    <property type="entry name" value="UvrD-helicase"/>
    <property type="match status" value="1"/>
</dbReference>
<dbReference type="EC" id="5.6.2.4" evidence="15"/>
<dbReference type="Gene3D" id="1.10.486.10">
    <property type="entry name" value="PCRA, domain 4"/>
    <property type="match status" value="1"/>
</dbReference>
<keyword evidence="10 15" id="KW-0238">DNA-binding</keyword>
<dbReference type="InterPro" id="IPR014017">
    <property type="entry name" value="DNA_helicase_UvrD-like_C"/>
</dbReference>
<evidence type="ECO:0000313" key="21">
    <source>
        <dbReference type="Proteomes" id="UP001138997"/>
    </source>
</evidence>
<dbReference type="InterPro" id="IPR011604">
    <property type="entry name" value="PDDEXK-like_dom_sf"/>
</dbReference>
<evidence type="ECO:0000256" key="15">
    <source>
        <dbReference type="HAMAP-Rule" id="MF_01485"/>
    </source>
</evidence>
<evidence type="ECO:0000256" key="2">
    <source>
        <dbReference type="ARBA" id="ARBA00022723"/>
    </source>
</evidence>
<dbReference type="GO" id="GO:0008854">
    <property type="term" value="F:exodeoxyribonuclease V activity"/>
    <property type="evidence" value="ECO:0007669"/>
    <property type="project" value="UniProtKB-EC"/>
</dbReference>
<comment type="function">
    <text evidence="15">A helicase/nuclease that prepares dsDNA breaks (DSB) for recombinational DNA repair. Binds to DSBs and unwinds DNA via a highly rapid and processive ATP-dependent bidirectional helicase activity. Unwinds dsDNA until it encounters a Chi (crossover hotspot instigator) sequence from the 3' direction. Cuts ssDNA a few nucleotides 3' to the Chi site. The properties and activities of the enzyme are changed at Chi. The Chi-altered holoenzyme produces a long 3'-ssDNA overhang and facilitates RecA-binding to the ssDNA for homologous DNA recombination and repair. Holoenzyme degrades any linearized DNA that is unable to undergo homologous recombination. In the holoenzyme this subunit contributes ATPase, 3'-5' helicase, exonuclease activity and loads RecA onto ssDNA.</text>
</comment>
<feature type="region of interest" description="Disordered" evidence="17">
    <location>
        <begin position="815"/>
        <end position="854"/>
    </location>
</feature>
<evidence type="ECO:0000256" key="1">
    <source>
        <dbReference type="ARBA" id="ARBA00022722"/>
    </source>
</evidence>
<dbReference type="EC" id="3.1.11.5" evidence="15"/>
<keyword evidence="21" id="KW-1185">Reference proteome</keyword>
<keyword evidence="2 15" id="KW-0479">Metal-binding</keyword>
<dbReference type="GO" id="GO:0000287">
    <property type="term" value="F:magnesium ion binding"/>
    <property type="evidence" value="ECO:0007669"/>
    <property type="project" value="UniProtKB-UniRule"/>
</dbReference>
<dbReference type="InterPro" id="IPR014016">
    <property type="entry name" value="UvrD-like_ATP-bd"/>
</dbReference>
<dbReference type="Gene3D" id="3.40.50.300">
    <property type="entry name" value="P-loop containing nucleotide triphosphate hydrolases"/>
    <property type="match status" value="2"/>
</dbReference>
<keyword evidence="4 15" id="KW-0227">DNA damage</keyword>
<evidence type="ECO:0000259" key="18">
    <source>
        <dbReference type="PROSITE" id="PS51198"/>
    </source>
</evidence>
<accession>A0A9X1NFR0</accession>
<evidence type="ECO:0000256" key="16">
    <source>
        <dbReference type="PROSITE-ProRule" id="PRU00560"/>
    </source>
</evidence>
<dbReference type="SUPFAM" id="SSF52980">
    <property type="entry name" value="Restriction endonuclease-like"/>
    <property type="match status" value="1"/>
</dbReference>
<keyword evidence="3 15" id="KW-0547">Nucleotide-binding</keyword>